<keyword evidence="2" id="KW-1185">Reference proteome</keyword>
<sequence length="704" mass="79007">MESPQTHPQPNQQNTHTQHDESILAWDEARPVSPLESEMKPSVLGFVPPPIPPDSDKPRSKNSISKACTRFYDSWEAFLLRPWKMCILLFTGTIFAISHHLFYLRLHGREGDAQSLMFRYGTIIAFCAKASFGTAVAMAFQQRAWLIVRRKTARLDTVDSIFTANTEFISLLDWRAVKRAKVSTCLALYCWLTPLVVILTSETLSTVPSVLTVATSCSSVRTLNFSNEETNNYAYPTIINNRPGRSISLWNTTSGSGKLRSDEGFTKDKFNYFTGPTVLTEFVLARTIYQRQAVVRENAGSEVCSEGWNCSYIINFIGPGYKCQQLASGVGSKVKKLSGSEAPFDISMIAPQGNYTYLAETDRGEYGMEQIINSSFSGMPLFDPPYPKNMGAFRTEPIIWIGYVTVNDTSLPQPIFRNASDWNEAYKPVIFGCEHYEVNYTVRFNYTRAEQSHKVIGRKFLNKVVDTTYLPNQRDPDKRLKDHTVATPEQNYVLPNDLHRYRRVAAYHTLGSGLRRYLDGSLRTGEGYQMTDSKARDTLLLTQPYLLPTHNLPKAIQSMYEDLLISLLSEPDFIVVSWASNGKPSGYASGGPETEYPCYRTRLTTAFRYDWLQLIVVYLVSFVLASVGVLLGFQAAREEGLMRDMKPSSIIEATRAPSLNELGPGGELDKNKVKVGYGLVQQHAGESVRSFGLEGGVIQQPARS</sequence>
<protein>
    <submittedName>
        <fullName evidence="1">Uncharacterized protein</fullName>
    </submittedName>
</protein>
<dbReference type="EMBL" id="CP090032">
    <property type="protein sequence ID" value="UPK92918.1"/>
    <property type="molecule type" value="Genomic_DNA"/>
</dbReference>
<reference evidence="1" key="1">
    <citation type="submission" date="2021-11" db="EMBL/GenBank/DDBJ databases">
        <title>Fusarium solani-melongenae Genome sequencing and assembly.</title>
        <authorList>
            <person name="Xie S."/>
            <person name="Huang L."/>
            <person name="Zhang X."/>
        </authorList>
    </citation>
    <scope>NUCLEOTIDE SEQUENCE</scope>
    <source>
        <strain evidence="1">CRI 24-3</strain>
    </source>
</reference>
<evidence type="ECO:0000313" key="1">
    <source>
        <dbReference type="EMBL" id="UPK92918.1"/>
    </source>
</evidence>
<accession>A0ACD3YV96</accession>
<organism evidence="1 2">
    <name type="scientific">Fusarium solani subsp. cucurbitae</name>
    <name type="common">Neocosmosporum cucurbitae</name>
    <dbReference type="NCBI Taxonomy" id="2747967"/>
    <lineage>
        <taxon>Eukaryota</taxon>
        <taxon>Fungi</taxon>
        <taxon>Dikarya</taxon>
        <taxon>Ascomycota</taxon>
        <taxon>Pezizomycotina</taxon>
        <taxon>Sordariomycetes</taxon>
        <taxon>Hypocreomycetidae</taxon>
        <taxon>Hypocreales</taxon>
        <taxon>Nectriaceae</taxon>
        <taxon>Fusarium</taxon>
        <taxon>Fusarium solani species complex</taxon>
    </lineage>
</organism>
<evidence type="ECO:0000313" key="2">
    <source>
        <dbReference type="Proteomes" id="UP000830768"/>
    </source>
</evidence>
<dbReference type="Proteomes" id="UP000830768">
    <property type="component" value="Chromosome 3"/>
</dbReference>
<gene>
    <name evidence="1" type="ORF">LCI18_003853</name>
</gene>
<name>A0ACD3YV96_FUSSC</name>
<proteinExistence type="predicted"/>